<dbReference type="AlphaFoldDB" id="A0A0G0IAZ2"/>
<proteinExistence type="predicted"/>
<reference evidence="1 2" key="1">
    <citation type="journal article" date="2015" name="Nature">
        <title>rRNA introns, odd ribosomes, and small enigmatic genomes across a large radiation of phyla.</title>
        <authorList>
            <person name="Brown C.T."/>
            <person name="Hug L.A."/>
            <person name="Thomas B.C."/>
            <person name="Sharon I."/>
            <person name="Castelle C.J."/>
            <person name="Singh A."/>
            <person name="Wilkins M.J."/>
            <person name="Williams K.H."/>
            <person name="Banfield J.F."/>
        </authorList>
    </citation>
    <scope>NUCLEOTIDE SEQUENCE [LARGE SCALE GENOMIC DNA]</scope>
</reference>
<evidence type="ECO:0000313" key="2">
    <source>
        <dbReference type="Proteomes" id="UP000034366"/>
    </source>
</evidence>
<gene>
    <name evidence="1" type="ORF">US67_C0042G0003</name>
</gene>
<sequence>MSRENESKHNPQIPLFCIRGHYFDYYGSQLEWWEADKALQKGTHILCTTQEEGRDAKKALVRKDTQTPPVVKLSRGQIEDIIQLYESDPDSFKKLVQAGIDPTSVRRSPGSVFDVLDALTKDRFILKDPVIEENSNGLRGRKRSVNYHTPFSGYEPPEGEITVEKCSLFDRIVGKRGK</sequence>
<evidence type="ECO:0000313" key="1">
    <source>
        <dbReference type="EMBL" id="KKQ48130.1"/>
    </source>
</evidence>
<protein>
    <submittedName>
        <fullName evidence="1">Uncharacterized protein</fullName>
    </submittedName>
</protein>
<accession>A0A0G0IAZ2</accession>
<comment type="caution">
    <text evidence="1">The sequence shown here is derived from an EMBL/GenBank/DDBJ whole genome shotgun (WGS) entry which is preliminary data.</text>
</comment>
<dbReference type="Proteomes" id="UP000034366">
    <property type="component" value="Unassembled WGS sequence"/>
</dbReference>
<dbReference type="EMBL" id="LBTW01000042">
    <property type="protein sequence ID" value="KKQ48130.1"/>
    <property type="molecule type" value="Genomic_DNA"/>
</dbReference>
<name>A0A0G0IAZ2_9BACT</name>
<organism evidence="1 2">
    <name type="scientific">Candidatus Woesebacteria bacterium GW2011_GWD1_38_10</name>
    <dbReference type="NCBI Taxonomy" id="1618592"/>
    <lineage>
        <taxon>Bacteria</taxon>
        <taxon>Candidatus Woeseibacteriota</taxon>
    </lineage>
</organism>